<dbReference type="EMBL" id="FNTT01000002">
    <property type="protein sequence ID" value="SEE20919.1"/>
    <property type="molecule type" value="Genomic_DNA"/>
</dbReference>
<comment type="caution">
    <text evidence="1">The sequence shown here is derived from an EMBL/GenBank/DDBJ whole genome shotgun (WGS) entry which is preliminary data.</text>
</comment>
<gene>
    <name evidence="1" type="ORF">SAMN04490188_2993</name>
</gene>
<evidence type="ECO:0000313" key="1">
    <source>
        <dbReference type="EMBL" id="SEE20919.1"/>
    </source>
</evidence>
<dbReference type="RefSeq" id="WP_053185798.1">
    <property type="nucleotide sequence ID" value="NZ_FNTT01000002.1"/>
</dbReference>
<dbReference type="Proteomes" id="UP000183915">
    <property type="component" value="Unassembled WGS sequence"/>
</dbReference>
<protein>
    <submittedName>
        <fullName evidence="1">Uncharacterized protein</fullName>
    </submittedName>
</protein>
<evidence type="ECO:0000313" key="2">
    <source>
        <dbReference type="Proteomes" id="UP000183915"/>
    </source>
</evidence>
<name>A0ABY0Z256_9PSED</name>
<sequence>MPLYDNAEYLIRANLNEIAEGRRVRAVAIGVLTDVQFEAINRQKESEGLPRLEDPEIVFLGKHAYESRVVRDGYTIDDMVAQIRFALAETAIAVASPKMTAVKSTQLRQDGYGNEVLDEAIFELTARKPKAELYSIVPKGDKIKPKRQAK</sequence>
<proteinExistence type="predicted"/>
<organism evidence="1 2">
    <name type="scientific">Pseudomonas kilonensis</name>
    <dbReference type="NCBI Taxonomy" id="132476"/>
    <lineage>
        <taxon>Bacteria</taxon>
        <taxon>Pseudomonadati</taxon>
        <taxon>Pseudomonadota</taxon>
        <taxon>Gammaproteobacteria</taxon>
        <taxon>Pseudomonadales</taxon>
        <taxon>Pseudomonadaceae</taxon>
        <taxon>Pseudomonas</taxon>
    </lineage>
</organism>
<accession>A0ABY0Z256</accession>
<keyword evidence="2" id="KW-1185">Reference proteome</keyword>
<reference evidence="1 2" key="1">
    <citation type="submission" date="2016-10" db="EMBL/GenBank/DDBJ databases">
        <authorList>
            <person name="Varghese N."/>
            <person name="Submissions S."/>
        </authorList>
    </citation>
    <scope>NUCLEOTIDE SEQUENCE [LARGE SCALE GENOMIC DNA]</scope>
    <source>
        <strain evidence="1 2">BS3780</strain>
    </source>
</reference>